<reference evidence="1 2" key="1">
    <citation type="submission" date="2024-06" db="EMBL/GenBank/DDBJ databases">
        <title>The Natural Products Discovery Center: Release of the First 8490 Sequenced Strains for Exploring Actinobacteria Biosynthetic Diversity.</title>
        <authorList>
            <person name="Kalkreuter E."/>
            <person name="Kautsar S.A."/>
            <person name="Yang D."/>
            <person name="Bader C.D."/>
            <person name="Teijaro C.N."/>
            <person name="Fluegel L."/>
            <person name="Davis C.M."/>
            <person name="Simpson J.R."/>
            <person name="Lauterbach L."/>
            <person name="Steele A.D."/>
            <person name="Gui C."/>
            <person name="Meng S."/>
            <person name="Li G."/>
            <person name="Viehrig K."/>
            <person name="Ye F."/>
            <person name="Su P."/>
            <person name="Kiefer A.F."/>
            <person name="Nichols A."/>
            <person name="Cepeda A.J."/>
            <person name="Yan W."/>
            <person name="Fan B."/>
            <person name="Jiang Y."/>
            <person name="Adhikari A."/>
            <person name="Zheng C.-J."/>
            <person name="Schuster L."/>
            <person name="Cowan T.M."/>
            <person name="Smanski M.J."/>
            <person name="Chevrette M.G."/>
            <person name="De Carvalho L.P.S."/>
            <person name="Shen B."/>
        </authorList>
    </citation>
    <scope>NUCLEOTIDE SEQUENCE [LARGE SCALE GENOMIC DNA]</scope>
    <source>
        <strain evidence="1 2">NPDC052347</strain>
    </source>
</reference>
<evidence type="ECO:0000313" key="2">
    <source>
        <dbReference type="Proteomes" id="UP001552594"/>
    </source>
</evidence>
<organism evidence="1 2">
    <name type="scientific">Streptomyces orinoci</name>
    <name type="common">Streptoverticillium orinoci</name>
    <dbReference type="NCBI Taxonomy" id="67339"/>
    <lineage>
        <taxon>Bacteria</taxon>
        <taxon>Bacillati</taxon>
        <taxon>Actinomycetota</taxon>
        <taxon>Actinomycetes</taxon>
        <taxon>Kitasatosporales</taxon>
        <taxon>Streptomycetaceae</taxon>
        <taxon>Streptomyces</taxon>
    </lineage>
</organism>
<keyword evidence="2" id="KW-1185">Reference proteome</keyword>
<sequence length="111" mass="12052">MFTFEVEGDHTYFAGTPQVLVHNACKLFANQLPAELATELAEAGRLGVTPARPGTANFDPYLDFDGHGEEIKWAVLEDGSLVIMPEEVHGVELKHPVLSGWAPVRAAGKPR</sequence>
<evidence type="ECO:0008006" key="3">
    <source>
        <dbReference type="Google" id="ProtNLM"/>
    </source>
</evidence>
<name>A0ABV3JRY7_STRON</name>
<comment type="caution">
    <text evidence="1">The sequence shown here is derived from an EMBL/GenBank/DDBJ whole genome shotgun (WGS) entry which is preliminary data.</text>
</comment>
<protein>
    <recommendedName>
        <fullName evidence="3">Intein C-terminal splicing domain-containing protein</fullName>
    </recommendedName>
</protein>
<dbReference type="Proteomes" id="UP001552594">
    <property type="component" value="Unassembled WGS sequence"/>
</dbReference>
<dbReference type="EMBL" id="JBFAUK010000002">
    <property type="protein sequence ID" value="MEV5505627.1"/>
    <property type="molecule type" value="Genomic_DNA"/>
</dbReference>
<proteinExistence type="predicted"/>
<dbReference type="RefSeq" id="WP_162605213.1">
    <property type="nucleotide sequence ID" value="NZ_JBFAUK010000002.1"/>
</dbReference>
<evidence type="ECO:0000313" key="1">
    <source>
        <dbReference type="EMBL" id="MEV5505627.1"/>
    </source>
</evidence>
<gene>
    <name evidence="1" type="ORF">AB0L16_03995</name>
</gene>
<accession>A0ABV3JRY7</accession>